<dbReference type="AlphaFoldDB" id="A0A7Y0X6L0"/>
<feature type="domain" description="Soluble ligand binding" evidence="2">
    <location>
        <begin position="1"/>
        <end position="47"/>
    </location>
</feature>
<dbReference type="Proteomes" id="UP000555836">
    <property type="component" value="Unassembled WGS sequence"/>
</dbReference>
<sequence>VAHPGAYEGKQGASFMDILANAGGPTRYAESRQIRVIKSDGKVIKFDLTAHTEGLSSARPPNVGPGDAIFVPEKTDFN</sequence>
<proteinExistence type="predicted"/>
<comment type="caution">
    <text evidence="3">The sequence shown here is derived from an EMBL/GenBank/DDBJ whole genome shotgun (WGS) entry which is preliminary data.</text>
</comment>
<evidence type="ECO:0000259" key="2">
    <source>
        <dbReference type="Pfam" id="PF10531"/>
    </source>
</evidence>
<evidence type="ECO:0000256" key="1">
    <source>
        <dbReference type="SAM" id="MobiDB-lite"/>
    </source>
</evidence>
<name>A0A7Y0X6L0_VIBPH</name>
<protein>
    <submittedName>
        <fullName evidence="3">Sugar ABC transporter substrate-binding protein</fullName>
    </submittedName>
</protein>
<dbReference type="Gene3D" id="3.10.560.10">
    <property type="entry name" value="Outer membrane lipoprotein wza domain like"/>
    <property type="match status" value="1"/>
</dbReference>
<evidence type="ECO:0000313" key="4">
    <source>
        <dbReference type="Proteomes" id="UP000555836"/>
    </source>
</evidence>
<gene>
    <name evidence="3" type="ORF">HKB21_14390</name>
</gene>
<dbReference type="EMBL" id="JABCLD010001490">
    <property type="protein sequence ID" value="NMU26807.1"/>
    <property type="molecule type" value="Genomic_DNA"/>
</dbReference>
<dbReference type="InterPro" id="IPR019554">
    <property type="entry name" value="Soluble_ligand-bd"/>
</dbReference>
<dbReference type="Pfam" id="PF10531">
    <property type="entry name" value="SLBB"/>
    <property type="match status" value="1"/>
</dbReference>
<reference evidence="3 4" key="1">
    <citation type="submission" date="2020-04" db="EMBL/GenBank/DDBJ databases">
        <title>Whole-genome sequencing of Vibrio spp. from China reveals different genetic environments of blaCTX-M-14 among diverse lineages.</title>
        <authorList>
            <person name="Zheng Z."/>
            <person name="Ye L."/>
            <person name="Chen S."/>
        </authorList>
    </citation>
    <scope>NUCLEOTIDE SEQUENCE [LARGE SCALE GENOMIC DNA]</scope>
    <source>
        <strain evidence="3 4">Vb0574</strain>
    </source>
</reference>
<feature type="non-terminal residue" evidence="3">
    <location>
        <position position="78"/>
    </location>
</feature>
<feature type="non-terminal residue" evidence="3">
    <location>
        <position position="1"/>
    </location>
</feature>
<feature type="region of interest" description="Disordered" evidence="1">
    <location>
        <begin position="54"/>
        <end position="78"/>
    </location>
</feature>
<evidence type="ECO:0000313" key="3">
    <source>
        <dbReference type="EMBL" id="NMU26807.1"/>
    </source>
</evidence>
<organism evidence="3 4">
    <name type="scientific">Vibrio parahaemolyticus</name>
    <dbReference type="NCBI Taxonomy" id="670"/>
    <lineage>
        <taxon>Bacteria</taxon>
        <taxon>Pseudomonadati</taxon>
        <taxon>Pseudomonadota</taxon>
        <taxon>Gammaproteobacteria</taxon>
        <taxon>Vibrionales</taxon>
        <taxon>Vibrionaceae</taxon>
        <taxon>Vibrio</taxon>
    </lineage>
</organism>
<accession>A0A7Y0X6L0</accession>